<accession>A0A7Z8ZWK0</accession>
<evidence type="ECO:0000256" key="2">
    <source>
        <dbReference type="SAM" id="SignalP"/>
    </source>
</evidence>
<evidence type="ECO:0000313" key="3">
    <source>
        <dbReference type="EMBL" id="VEF08705.1"/>
    </source>
</evidence>
<gene>
    <name evidence="3" type="ORF">NCTC6180_01549</name>
</gene>
<dbReference type="Proteomes" id="UP000269903">
    <property type="component" value="Chromosome"/>
</dbReference>
<proteinExistence type="predicted"/>
<sequence>MTTMTTTKQSKTTLAARYLKLGLTSAMFAGGAFLALGSAPAVSASTHAGNDQPATQRLTDQEIYERAQQLELPDYVRGSIYGILNQNSSVTYPKDIAGLEQSEAPHPPAAPQLTDQDAQQLDLPDYVRGSIYGILNQNSSVTYPKDIAGLEQSEAPQPPAAPQLTDQDAQQLDLPDYVGGSVYGILNQNSSVTYPKDIAGLEQSEAPKPPAAPQLTDQDAQKLDLPDYVRGSIYGILNQNSSVTYPKDIAGLEQSEAPQPPAAPQLTDQDAQKLDLPDYVRGSIYGILNQNSSITYPRDY</sequence>
<evidence type="ECO:0000256" key="1">
    <source>
        <dbReference type="SAM" id="MobiDB-lite"/>
    </source>
</evidence>
<dbReference type="RefSeq" id="WP_232013879.1">
    <property type="nucleotide sequence ID" value="NZ_LR134317.1"/>
</dbReference>
<name>A0A7Z8ZWK0_STRSZ</name>
<keyword evidence="2" id="KW-0732">Signal</keyword>
<feature type="signal peptide" evidence="2">
    <location>
        <begin position="1"/>
        <end position="43"/>
    </location>
</feature>
<organism evidence="3 4">
    <name type="scientific">Streptococcus equi subsp. zooepidemicus</name>
    <dbReference type="NCBI Taxonomy" id="40041"/>
    <lineage>
        <taxon>Bacteria</taxon>
        <taxon>Bacillati</taxon>
        <taxon>Bacillota</taxon>
        <taxon>Bacilli</taxon>
        <taxon>Lactobacillales</taxon>
        <taxon>Streptococcaceae</taxon>
        <taxon>Streptococcus</taxon>
    </lineage>
</organism>
<evidence type="ECO:0000313" key="4">
    <source>
        <dbReference type="Proteomes" id="UP000269903"/>
    </source>
</evidence>
<dbReference type="AlphaFoldDB" id="A0A7Z8ZWK0"/>
<reference evidence="3 4" key="1">
    <citation type="submission" date="2018-12" db="EMBL/GenBank/DDBJ databases">
        <authorList>
            <consortium name="Pathogen Informatics"/>
        </authorList>
    </citation>
    <scope>NUCLEOTIDE SEQUENCE [LARGE SCALE GENOMIC DNA]</scope>
    <source>
        <strain evidence="3 4">NCTC6180</strain>
    </source>
</reference>
<dbReference type="EMBL" id="LR134317">
    <property type="protein sequence ID" value="VEF08705.1"/>
    <property type="molecule type" value="Genomic_DNA"/>
</dbReference>
<feature type="chain" id="PRO_5038562682" evidence="2">
    <location>
        <begin position="44"/>
        <end position="300"/>
    </location>
</feature>
<protein>
    <submittedName>
        <fullName evidence="3">Exported protein</fullName>
    </submittedName>
</protein>
<feature type="region of interest" description="Disordered" evidence="1">
    <location>
        <begin position="252"/>
        <end position="271"/>
    </location>
</feature>